<feature type="domain" description="Carbohydrate kinase FGGY N-terminal" evidence="4">
    <location>
        <begin position="5"/>
        <end position="212"/>
    </location>
</feature>
<organism evidence="6 7">
    <name type="scientific">Flagellimonas eckloniae</name>
    <dbReference type="NCBI Taxonomy" id="346185"/>
    <lineage>
        <taxon>Bacteria</taxon>
        <taxon>Pseudomonadati</taxon>
        <taxon>Bacteroidota</taxon>
        <taxon>Flavobacteriia</taxon>
        <taxon>Flavobacteriales</taxon>
        <taxon>Flavobacteriaceae</taxon>
        <taxon>Flagellimonas</taxon>
    </lineage>
</organism>
<dbReference type="GO" id="GO:0016301">
    <property type="term" value="F:kinase activity"/>
    <property type="evidence" value="ECO:0007669"/>
    <property type="project" value="UniProtKB-KW"/>
</dbReference>
<gene>
    <name evidence="6" type="ORF">AAY42_16410</name>
</gene>
<dbReference type="CDD" id="cd07772">
    <property type="entry name" value="ASKHA_NBD_FGGY_NaCK-like"/>
    <property type="match status" value="1"/>
</dbReference>
<dbReference type="InterPro" id="IPR018484">
    <property type="entry name" value="FGGY_N"/>
</dbReference>
<dbReference type="GO" id="GO:0005975">
    <property type="term" value="P:carbohydrate metabolic process"/>
    <property type="evidence" value="ECO:0007669"/>
    <property type="project" value="InterPro"/>
</dbReference>
<evidence type="ECO:0000259" key="5">
    <source>
        <dbReference type="Pfam" id="PF21546"/>
    </source>
</evidence>
<dbReference type="EMBL" id="LCTZ01000002">
    <property type="protein sequence ID" value="KQC31298.1"/>
    <property type="molecule type" value="Genomic_DNA"/>
</dbReference>
<comment type="similarity">
    <text evidence="1">Belongs to the FGGY kinase family.</text>
</comment>
<dbReference type="InterPro" id="IPR049382">
    <property type="entry name" value="FGGY_C_2"/>
</dbReference>
<dbReference type="InterPro" id="IPR043129">
    <property type="entry name" value="ATPase_NBD"/>
</dbReference>
<name>A0A0Q1HCY8_9FLAO</name>
<dbReference type="RefSeq" id="WP_055397166.1">
    <property type="nucleotide sequence ID" value="NZ_LCTZ01000002.1"/>
</dbReference>
<evidence type="ECO:0000313" key="6">
    <source>
        <dbReference type="EMBL" id="KQC31298.1"/>
    </source>
</evidence>
<dbReference type="InterPro" id="IPR050406">
    <property type="entry name" value="FGGY_Carb_Kinase"/>
</dbReference>
<feature type="domain" description="Carbohydrate kinase FGGY C-terminal" evidence="5">
    <location>
        <begin position="244"/>
        <end position="303"/>
    </location>
</feature>
<protein>
    <submittedName>
        <fullName evidence="6">Carbohydrate kinase</fullName>
    </submittedName>
</protein>
<dbReference type="STRING" id="346185.AAY42_16410"/>
<dbReference type="PANTHER" id="PTHR43095:SF5">
    <property type="entry name" value="XYLULOSE KINASE"/>
    <property type="match status" value="1"/>
</dbReference>
<dbReference type="AlphaFoldDB" id="A0A0Q1HCY8"/>
<dbReference type="PANTHER" id="PTHR43095">
    <property type="entry name" value="SUGAR KINASE"/>
    <property type="match status" value="1"/>
</dbReference>
<dbReference type="Proteomes" id="UP000050827">
    <property type="component" value="Unassembled WGS sequence"/>
</dbReference>
<accession>A0A0Q1HCY8</accession>
<evidence type="ECO:0000256" key="2">
    <source>
        <dbReference type="ARBA" id="ARBA00022679"/>
    </source>
</evidence>
<dbReference type="PATRIC" id="fig|1547436.3.peg.3382"/>
<dbReference type="Pfam" id="PF21546">
    <property type="entry name" value="FGGY_C_2"/>
    <property type="match status" value="1"/>
</dbReference>
<evidence type="ECO:0000313" key="7">
    <source>
        <dbReference type="Proteomes" id="UP000050827"/>
    </source>
</evidence>
<sequence>MKKVIAVFDIGKTNKKFFLFDENYKKVYQEYLVIDEIQDEDGFPTEDLNKLQKWLKTSVDKILETNRFDVRAINFSTYGASFVHLDADGNVLTPLYNYLKPLPEKIADTFDTDYDQTTISQVTGSPEAGMLNSGMQLYWLKRTRPELFKTIKYSLHFPQYLSFLFTGKPVAEFTSIGCHTALWDYKKREYHNWTIEEGLTKKFPDILPATKSYSFDYGDKKIKIGTGIHDSSAALIPYMLSEKKPFILISTGTWSITLNPFSVNALSSNDIENNCLNYLTVQGKPVRATRFFLGKEYGLQVKKLAAIFDKSKTYHKRIKFDFGLYQKLKQKTHRFFKFDEIRIDSHTEFSNQDLTIFNSFEEAYHQLMLELVTIQVKTIRLAIGNSKIKKIYIDGGFVDNDIFIKLVALNFPELKVRTTKSPLGSALGAAMVISEKEIEKNFLKSHYKMRKLKVPLE</sequence>
<evidence type="ECO:0000256" key="3">
    <source>
        <dbReference type="ARBA" id="ARBA00022777"/>
    </source>
</evidence>
<keyword evidence="7" id="KW-1185">Reference proteome</keyword>
<proteinExistence type="inferred from homology"/>
<dbReference type="Gene3D" id="3.30.420.40">
    <property type="match status" value="2"/>
</dbReference>
<keyword evidence="3 6" id="KW-0418">Kinase</keyword>
<dbReference type="OrthoDB" id="9786272at2"/>
<evidence type="ECO:0000256" key="1">
    <source>
        <dbReference type="ARBA" id="ARBA00009156"/>
    </source>
</evidence>
<comment type="caution">
    <text evidence="6">The sequence shown here is derived from an EMBL/GenBank/DDBJ whole genome shotgun (WGS) entry which is preliminary data.</text>
</comment>
<dbReference type="SUPFAM" id="SSF53067">
    <property type="entry name" value="Actin-like ATPase domain"/>
    <property type="match status" value="2"/>
</dbReference>
<keyword evidence="2" id="KW-0808">Transferase</keyword>
<reference evidence="6 7" key="1">
    <citation type="submission" date="2015-04" db="EMBL/GenBank/DDBJ databases">
        <title>Complete genome of flavobacterium.</title>
        <authorList>
            <person name="Kwon Y.M."/>
            <person name="Kim S.-J."/>
        </authorList>
    </citation>
    <scope>NUCLEOTIDE SEQUENCE [LARGE SCALE GENOMIC DNA]</scope>
    <source>
        <strain evidence="6 7">DK169</strain>
    </source>
</reference>
<dbReference type="Pfam" id="PF00370">
    <property type="entry name" value="FGGY_N"/>
    <property type="match status" value="1"/>
</dbReference>
<evidence type="ECO:0000259" key="4">
    <source>
        <dbReference type="Pfam" id="PF00370"/>
    </source>
</evidence>